<accession>A0A1E1ERY4</accession>
<sequence length="390" mass="45383">MVIMNEVNKSQNKKHWHIIIYVSTAFFAIYGGLSLIYLATNKYLFQGYGLFTNDQPYLYMLVVSLFSLFFVFFAFISSTKSIVKDFRLLIPNALKNIIFIFYVLVFIYACIDYVNRYSLFSLSLTIANINASMSQLGYDVAHSDGKLSYTLISLFPFLLLFYSYDKNKRIKIFSFFLFSISLFILFISGRKEQLLAAILALVFRFKITRNIKVITFAGLPLLIFLVYFMNSVRGGLSSESFFYVLFQSQESYPLALGAYLFVNPLDVPLDTLFNSTMPYTIFVNMPTITGVINQQLFKTHEYGPVYSVLGFSYYYFPISFFILFFIIRALSLKVNTLLSWGGEYTPFVVFYCIKLFIFLRNGYLNFFTWDIIFSLAMFSLCLFFKYKEGK</sequence>
<dbReference type="AlphaFoldDB" id="A0A1E1ERY4"/>
<organism evidence="2">
    <name type="scientific">Klebsiella pneumoniae</name>
    <dbReference type="NCBI Taxonomy" id="573"/>
    <lineage>
        <taxon>Bacteria</taxon>
        <taxon>Pseudomonadati</taxon>
        <taxon>Pseudomonadota</taxon>
        <taxon>Gammaproteobacteria</taxon>
        <taxon>Enterobacterales</taxon>
        <taxon>Enterobacteriaceae</taxon>
        <taxon>Klebsiella/Raoultella group</taxon>
        <taxon>Klebsiella</taxon>
        <taxon>Klebsiella pneumoniae complex</taxon>
    </lineage>
</organism>
<feature type="transmembrane region" description="Helical" evidence="1">
    <location>
        <begin position="210"/>
        <end position="229"/>
    </location>
</feature>
<feature type="transmembrane region" description="Helical" evidence="1">
    <location>
        <begin position="312"/>
        <end position="330"/>
    </location>
</feature>
<proteinExistence type="predicted"/>
<feature type="transmembrane region" description="Helical" evidence="1">
    <location>
        <begin position="57"/>
        <end position="76"/>
    </location>
</feature>
<feature type="transmembrane region" description="Helical" evidence="1">
    <location>
        <begin position="337"/>
        <end position="357"/>
    </location>
</feature>
<keyword evidence="1" id="KW-0472">Membrane</keyword>
<keyword evidence="1" id="KW-0812">Transmembrane</keyword>
<feature type="transmembrane region" description="Helical" evidence="1">
    <location>
        <begin position="172"/>
        <end position="190"/>
    </location>
</feature>
<feature type="transmembrane region" description="Helical" evidence="1">
    <location>
        <begin position="363"/>
        <end position="384"/>
    </location>
</feature>
<gene>
    <name evidence="2" type="primary">wzy_K9</name>
</gene>
<protein>
    <submittedName>
        <fullName evidence="2">Putative serotype K9 polymerase</fullName>
    </submittedName>
</protein>
<evidence type="ECO:0000256" key="1">
    <source>
        <dbReference type="SAM" id="Phobius"/>
    </source>
</evidence>
<feature type="transmembrane region" description="Helical" evidence="1">
    <location>
        <begin position="18"/>
        <end position="37"/>
    </location>
</feature>
<keyword evidence="1" id="KW-1133">Transmembrane helix</keyword>
<reference evidence="2" key="1">
    <citation type="submission" date="2016-09" db="EMBL/GenBank/DDBJ databases">
        <title>Exopolysaccharides genotypes of tissue-invasive Klebsiella pneumoniae strains.</title>
        <authorList>
            <person name="Fang C.T."/>
            <person name="Cheong C.M."/>
            <person name="Shih Y.J."/>
            <person name="Hsieh W.C."/>
            <person name="Yi W.C."/>
        </authorList>
    </citation>
    <scope>NUCLEOTIDE SEQUENCE</scope>
    <source>
        <strain evidence="2">Klebs.56</strain>
    </source>
</reference>
<name>A0A1E1ERY4_KLEPN</name>
<feature type="transmembrane region" description="Helical" evidence="1">
    <location>
        <begin position="97"/>
        <end position="114"/>
    </location>
</feature>
<evidence type="ECO:0000313" key="2">
    <source>
        <dbReference type="EMBL" id="BAV61004.1"/>
    </source>
</evidence>
<dbReference type="EMBL" id="LC186018">
    <property type="protein sequence ID" value="BAV61004.1"/>
    <property type="molecule type" value="Genomic_DNA"/>
</dbReference>